<dbReference type="GO" id="GO:0008803">
    <property type="term" value="F:bis(5'-nucleosyl)-tetraphosphatase (symmetrical) activity"/>
    <property type="evidence" value="ECO:0007669"/>
    <property type="project" value="TreeGrafter"/>
</dbReference>
<dbReference type="Proteomes" id="UP000095008">
    <property type="component" value="Unassembled WGS sequence"/>
</dbReference>
<dbReference type="InterPro" id="IPR029052">
    <property type="entry name" value="Metallo-depent_PP-like"/>
</dbReference>
<reference evidence="2 4" key="1">
    <citation type="journal article" date="2016" name="Int. J. Mol. Sci.">
        <title>Comparative genomics of the extreme acidophile Acidithiobacillus thiooxidans reveals intraspecific divergence and niche adaptation.</title>
        <authorList>
            <person name="Zhang X."/>
            <person name="Feng X."/>
            <person name="Tao J."/>
            <person name="Ma L."/>
            <person name="Xiao Y."/>
            <person name="Liang Y."/>
            <person name="Liu X."/>
            <person name="Yin H."/>
        </authorList>
    </citation>
    <scope>NUCLEOTIDE SEQUENCE [LARGE SCALE GENOMIC DNA]</scope>
    <source>
        <strain evidence="2 4">A02</strain>
        <strain evidence="3">DXS-W</strain>
    </source>
</reference>
<dbReference type="InterPro" id="IPR004843">
    <property type="entry name" value="Calcineurin-like_PHP"/>
</dbReference>
<dbReference type="Pfam" id="PF00149">
    <property type="entry name" value="Metallophos"/>
    <property type="match status" value="1"/>
</dbReference>
<protein>
    <recommendedName>
        <fullName evidence="1">Calcineurin-like phosphoesterase domain-containing protein</fullName>
    </recommendedName>
</protein>
<dbReference type="SUPFAM" id="SSF56300">
    <property type="entry name" value="Metallo-dependent phosphatases"/>
    <property type="match status" value="1"/>
</dbReference>
<evidence type="ECO:0000313" key="3">
    <source>
        <dbReference type="EMBL" id="OCX73691.1"/>
    </source>
</evidence>
<feature type="domain" description="Calcineurin-like phosphoesterase" evidence="1">
    <location>
        <begin position="18"/>
        <end position="162"/>
    </location>
</feature>
<organism evidence="2 4">
    <name type="scientific">Acidithiobacillus thiooxidans</name>
    <name type="common">Thiobacillus thiooxidans</name>
    <dbReference type="NCBI Taxonomy" id="930"/>
    <lineage>
        <taxon>Bacteria</taxon>
        <taxon>Pseudomonadati</taxon>
        <taxon>Pseudomonadota</taxon>
        <taxon>Acidithiobacillia</taxon>
        <taxon>Acidithiobacillales</taxon>
        <taxon>Acidithiobacillaceae</taxon>
        <taxon>Acidithiobacillus</taxon>
    </lineage>
</organism>
<keyword evidence="5" id="KW-1185">Reference proteome</keyword>
<evidence type="ECO:0000259" key="1">
    <source>
        <dbReference type="Pfam" id="PF00149"/>
    </source>
</evidence>
<evidence type="ECO:0000313" key="2">
    <source>
        <dbReference type="EMBL" id="OCX68049.1"/>
    </source>
</evidence>
<dbReference type="PANTHER" id="PTHR42850:SF11">
    <property type="entry name" value="BIS(5'-NUCLEOSYL)-TETRAPHOSPHATASE [SYMMETRICAL]"/>
    <property type="match status" value="1"/>
</dbReference>
<dbReference type="OrthoDB" id="5296354at2"/>
<dbReference type="EMBL" id="LWSA01000315">
    <property type="protein sequence ID" value="OCX68049.1"/>
    <property type="molecule type" value="Genomic_DNA"/>
</dbReference>
<proteinExistence type="predicted"/>
<evidence type="ECO:0000313" key="5">
    <source>
        <dbReference type="Proteomes" id="UP000095008"/>
    </source>
</evidence>
<dbReference type="GO" id="GO:0016791">
    <property type="term" value="F:phosphatase activity"/>
    <property type="evidence" value="ECO:0007669"/>
    <property type="project" value="TreeGrafter"/>
</dbReference>
<dbReference type="STRING" id="930.GCA_002079865_01403"/>
<dbReference type="GO" id="GO:0110154">
    <property type="term" value="P:RNA decapping"/>
    <property type="evidence" value="ECO:0007669"/>
    <property type="project" value="TreeGrafter"/>
</dbReference>
<dbReference type="GO" id="GO:0005737">
    <property type="term" value="C:cytoplasm"/>
    <property type="evidence" value="ECO:0007669"/>
    <property type="project" value="TreeGrafter"/>
</dbReference>
<dbReference type="Proteomes" id="UP000094893">
    <property type="component" value="Unassembled WGS sequence"/>
</dbReference>
<accession>A0A1C2HWE6</accession>
<name>A0A1C2HWE6_ACITH</name>
<evidence type="ECO:0000313" key="4">
    <source>
        <dbReference type="Proteomes" id="UP000094893"/>
    </source>
</evidence>
<dbReference type="Gene3D" id="3.60.21.10">
    <property type="match status" value="1"/>
</dbReference>
<dbReference type="RefSeq" id="WP_024895083.1">
    <property type="nucleotide sequence ID" value="NZ_LWRY01000069.1"/>
</dbReference>
<sequence>MNPRVIMHPANLQGRDFIVGDLHGHPDVLYRLMDQVGFDVDTDRLFSVGDLVDRGPNSAAALDLLDAPWFYPVLGNHDAMLLATLNLGHLREMERAESQRTADYADLFNQNGGWDWLRLYRSEEQRFEQWRSALAQLPLVRIVDAENRTPAGRFQVLHADLAAERENTMAVCWNDTDLADNTHPRWQEAHPIIGYDATGTWEDHLLWGRSLRYALSHEIPIVPNALSRTYVGHTITPPREGRLLQVAGHMFLDTGAAHLDQPEKYRNQGLTLFCHQEQQGWMATATGMERVTLGNVPVL</sequence>
<dbReference type="AlphaFoldDB" id="A0A1C2HWE6"/>
<dbReference type="PANTHER" id="PTHR42850">
    <property type="entry name" value="METALLOPHOSPHOESTERASE"/>
    <property type="match status" value="1"/>
</dbReference>
<gene>
    <name evidence="3" type="ORF">A6M23_07810</name>
    <name evidence="2" type="ORF">A6P07_18955</name>
</gene>
<comment type="caution">
    <text evidence="2">The sequence shown here is derived from an EMBL/GenBank/DDBJ whole genome shotgun (WGS) entry which is preliminary data.</text>
</comment>
<dbReference type="EMBL" id="LWRY01000069">
    <property type="protein sequence ID" value="OCX73691.1"/>
    <property type="molecule type" value="Genomic_DNA"/>
</dbReference>
<dbReference type="InterPro" id="IPR050126">
    <property type="entry name" value="Ap4A_hydrolase"/>
</dbReference>